<sequence>MLSPSLYCNLTSFLIKEAFPIALFLSYMDSSFFHISKALVSLATCCNTLKETYCRIDAIAFRFKVVQAFSSTPVGRSLYKIGSSKSLEHK</sequence>
<evidence type="ECO:0000313" key="2">
    <source>
        <dbReference type="Proteomes" id="UP000595140"/>
    </source>
</evidence>
<proteinExistence type="predicted"/>
<name>A0A484LA87_9ASTE</name>
<reference evidence="1 2" key="1">
    <citation type="submission" date="2018-04" db="EMBL/GenBank/DDBJ databases">
        <authorList>
            <person name="Vogel A."/>
        </authorList>
    </citation>
    <scope>NUCLEOTIDE SEQUENCE [LARGE SCALE GENOMIC DNA]</scope>
</reference>
<keyword evidence="2" id="KW-1185">Reference proteome</keyword>
<dbReference type="AlphaFoldDB" id="A0A484LA87"/>
<dbReference type="EMBL" id="OOIL02001171">
    <property type="protein sequence ID" value="VFQ73260.1"/>
    <property type="molecule type" value="Genomic_DNA"/>
</dbReference>
<dbReference type="Proteomes" id="UP000595140">
    <property type="component" value="Unassembled WGS sequence"/>
</dbReference>
<evidence type="ECO:0000313" key="1">
    <source>
        <dbReference type="EMBL" id="VFQ73260.1"/>
    </source>
</evidence>
<gene>
    <name evidence="1" type="ORF">CCAM_LOCUS15036</name>
</gene>
<organism evidence="1 2">
    <name type="scientific">Cuscuta campestris</name>
    <dbReference type="NCBI Taxonomy" id="132261"/>
    <lineage>
        <taxon>Eukaryota</taxon>
        <taxon>Viridiplantae</taxon>
        <taxon>Streptophyta</taxon>
        <taxon>Embryophyta</taxon>
        <taxon>Tracheophyta</taxon>
        <taxon>Spermatophyta</taxon>
        <taxon>Magnoliopsida</taxon>
        <taxon>eudicotyledons</taxon>
        <taxon>Gunneridae</taxon>
        <taxon>Pentapetalae</taxon>
        <taxon>asterids</taxon>
        <taxon>lamiids</taxon>
        <taxon>Solanales</taxon>
        <taxon>Convolvulaceae</taxon>
        <taxon>Cuscuteae</taxon>
        <taxon>Cuscuta</taxon>
        <taxon>Cuscuta subgen. Grammica</taxon>
        <taxon>Cuscuta sect. Cleistogrammica</taxon>
    </lineage>
</organism>
<accession>A0A484LA87</accession>
<protein>
    <submittedName>
        <fullName evidence="1">Uncharacterized protein</fullName>
    </submittedName>
</protein>